<dbReference type="EMBL" id="KZ293666">
    <property type="protein sequence ID" value="PBK90003.1"/>
    <property type="molecule type" value="Genomic_DNA"/>
</dbReference>
<gene>
    <name evidence="1" type="ORF">ARMGADRAFT_301635</name>
</gene>
<evidence type="ECO:0000313" key="2">
    <source>
        <dbReference type="Proteomes" id="UP000217790"/>
    </source>
</evidence>
<reference evidence="2" key="1">
    <citation type="journal article" date="2017" name="Nat. Ecol. Evol.">
        <title>Genome expansion and lineage-specific genetic innovations in the forest pathogenic fungi Armillaria.</title>
        <authorList>
            <person name="Sipos G."/>
            <person name="Prasanna A.N."/>
            <person name="Walter M.C."/>
            <person name="O'Connor E."/>
            <person name="Balint B."/>
            <person name="Krizsan K."/>
            <person name="Kiss B."/>
            <person name="Hess J."/>
            <person name="Varga T."/>
            <person name="Slot J."/>
            <person name="Riley R."/>
            <person name="Boka B."/>
            <person name="Rigling D."/>
            <person name="Barry K."/>
            <person name="Lee J."/>
            <person name="Mihaltcheva S."/>
            <person name="LaButti K."/>
            <person name="Lipzen A."/>
            <person name="Waldron R."/>
            <person name="Moloney N.M."/>
            <person name="Sperisen C."/>
            <person name="Kredics L."/>
            <person name="Vagvoelgyi C."/>
            <person name="Patrignani A."/>
            <person name="Fitzpatrick D."/>
            <person name="Nagy I."/>
            <person name="Doyle S."/>
            <person name="Anderson J.B."/>
            <person name="Grigoriev I.V."/>
            <person name="Gueldener U."/>
            <person name="Muensterkoetter M."/>
            <person name="Nagy L.G."/>
        </authorList>
    </citation>
    <scope>NUCLEOTIDE SEQUENCE [LARGE SCALE GENOMIC DNA]</scope>
    <source>
        <strain evidence="2">Ar21-2</strain>
    </source>
</reference>
<organism evidence="1 2">
    <name type="scientific">Armillaria gallica</name>
    <name type="common">Bulbous honey fungus</name>
    <name type="synonym">Armillaria bulbosa</name>
    <dbReference type="NCBI Taxonomy" id="47427"/>
    <lineage>
        <taxon>Eukaryota</taxon>
        <taxon>Fungi</taxon>
        <taxon>Dikarya</taxon>
        <taxon>Basidiomycota</taxon>
        <taxon>Agaricomycotina</taxon>
        <taxon>Agaricomycetes</taxon>
        <taxon>Agaricomycetidae</taxon>
        <taxon>Agaricales</taxon>
        <taxon>Marasmiineae</taxon>
        <taxon>Physalacriaceae</taxon>
        <taxon>Armillaria</taxon>
    </lineage>
</organism>
<evidence type="ECO:0000313" key="1">
    <source>
        <dbReference type="EMBL" id="PBK90003.1"/>
    </source>
</evidence>
<name>A0A2H3DP14_ARMGA</name>
<protein>
    <submittedName>
        <fullName evidence="1">Uncharacterized protein</fullName>
    </submittedName>
</protein>
<sequence length="151" mass="17373">MACTRRAVERNDCEVHRWIVCQRQPASGLCLVMSLLSCHCMLLSPGQIRIQPPTLLCFLEYLSLASQDIMNRAFYQDDYVTSLPTCSLLLFTLLQNISAPQSYSDLDVKLQVRCLANVPTCTRTWDCQREILQFRCCHRGDKLKNAGRDRR</sequence>
<keyword evidence="2" id="KW-1185">Reference proteome</keyword>
<dbReference type="Proteomes" id="UP000217790">
    <property type="component" value="Unassembled WGS sequence"/>
</dbReference>
<proteinExistence type="predicted"/>
<dbReference type="AlphaFoldDB" id="A0A2H3DP14"/>
<dbReference type="InParanoid" id="A0A2H3DP14"/>
<accession>A0A2H3DP14</accession>